<dbReference type="KEGG" id="fya:KMW28_04585"/>
<evidence type="ECO:0000313" key="4">
    <source>
        <dbReference type="Proteomes" id="UP000678679"/>
    </source>
</evidence>
<evidence type="ECO:0000259" key="2">
    <source>
        <dbReference type="PROSITE" id="PS52015"/>
    </source>
</evidence>
<keyword evidence="4" id="KW-1185">Reference proteome</keyword>
<keyword evidence="1" id="KW-0732">Signal</keyword>
<dbReference type="InterPro" id="IPR011652">
    <property type="entry name" value="MORN_2"/>
</dbReference>
<organism evidence="3 4">
    <name type="scientific">Flammeovirga yaeyamensis</name>
    <dbReference type="NCBI Taxonomy" id="367791"/>
    <lineage>
        <taxon>Bacteria</taxon>
        <taxon>Pseudomonadati</taxon>
        <taxon>Bacteroidota</taxon>
        <taxon>Cytophagia</taxon>
        <taxon>Cytophagales</taxon>
        <taxon>Flammeovirgaceae</taxon>
        <taxon>Flammeovirga</taxon>
    </lineage>
</organism>
<evidence type="ECO:0000313" key="3">
    <source>
        <dbReference type="EMBL" id="QWG02861.1"/>
    </source>
</evidence>
<dbReference type="PROSITE" id="PS52015">
    <property type="entry name" value="TONB_CTD"/>
    <property type="match status" value="1"/>
</dbReference>
<gene>
    <name evidence="3" type="ORF">KMW28_04585</name>
</gene>
<feature type="domain" description="TonB C-terminal" evidence="2">
    <location>
        <begin position="225"/>
        <end position="320"/>
    </location>
</feature>
<protein>
    <submittedName>
        <fullName evidence="3">Energy transducer TonB</fullName>
    </submittedName>
</protein>
<dbReference type="Pfam" id="PF03544">
    <property type="entry name" value="TonB_C"/>
    <property type="match status" value="1"/>
</dbReference>
<dbReference type="Pfam" id="PF07661">
    <property type="entry name" value="MORN_2"/>
    <property type="match status" value="3"/>
</dbReference>
<dbReference type="Gene3D" id="2.20.110.10">
    <property type="entry name" value="Histone H3 K4-specific methyltransferase SET7/9 N-terminal domain"/>
    <property type="match status" value="1"/>
</dbReference>
<evidence type="ECO:0000256" key="1">
    <source>
        <dbReference type="SAM" id="SignalP"/>
    </source>
</evidence>
<dbReference type="GO" id="GO:0055085">
    <property type="term" value="P:transmembrane transport"/>
    <property type="evidence" value="ECO:0007669"/>
    <property type="project" value="InterPro"/>
</dbReference>
<name>A0AAX1N8Y3_9BACT</name>
<dbReference type="EMBL" id="CP076132">
    <property type="protein sequence ID" value="QWG02861.1"/>
    <property type="molecule type" value="Genomic_DNA"/>
</dbReference>
<dbReference type="RefSeq" id="WP_169664347.1">
    <property type="nucleotide sequence ID" value="NZ_CP076132.1"/>
</dbReference>
<dbReference type="SUPFAM" id="SSF74653">
    <property type="entry name" value="TolA/TonB C-terminal domain"/>
    <property type="match status" value="1"/>
</dbReference>
<dbReference type="Gene3D" id="3.30.1150.10">
    <property type="match status" value="1"/>
</dbReference>
<feature type="signal peptide" evidence="1">
    <location>
        <begin position="1"/>
        <end position="21"/>
    </location>
</feature>
<dbReference type="InterPro" id="IPR037682">
    <property type="entry name" value="TonB_C"/>
</dbReference>
<accession>A0AAX1N8Y3</accession>
<dbReference type="AlphaFoldDB" id="A0AAX1N8Y3"/>
<sequence length="320" mass="36718">MKPTLRLLLFSLLLTSYSVNAQSDYISIYLDKNELECTRKTDAKSIAKIRLSTERNVLDSVYVYYLDGNIKSKGTYLKYVRGIKHGEMTHYYKNGTLAKKETYNKGVLIVEEVEYYPNGQLKLIKMHPFNSKNVEIKNAWNKEGKQTVLDGKGVLDYISWDGIHTAKGKVKNGNKVGEWIGKNNLLSFTYTEKYDAHGKLMSGVSIKNQKEFTYFQLTEEPKHEKGKYHVYRSIAHVIKYPREAKNGEVKGKVYTRMYISEKGDAYNFKVVEGIGPRCDKEAFRVISLVFKDANMIPAKTRGVAFESVYIFPLSFKVGLE</sequence>
<dbReference type="SUPFAM" id="SSF82185">
    <property type="entry name" value="Histone H3 K4-specific methyltransferase SET7/9 N-terminal domain"/>
    <property type="match status" value="1"/>
</dbReference>
<feature type="chain" id="PRO_5043735140" evidence="1">
    <location>
        <begin position="22"/>
        <end position="320"/>
    </location>
</feature>
<reference evidence="3 4" key="1">
    <citation type="submission" date="2021-05" db="EMBL/GenBank/DDBJ databases">
        <title>Comparative genomic studies on the polysaccharide-degrading batcterial strains of the Flammeovirga genus.</title>
        <authorList>
            <person name="Zewei F."/>
            <person name="Zheng Z."/>
            <person name="Yu L."/>
            <person name="Ruyue G."/>
            <person name="Yanhong M."/>
            <person name="Yuanyuan C."/>
            <person name="Jingyan G."/>
            <person name="Wenjun H."/>
        </authorList>
    </citation>
    <scope>NUCLEOTIDE SEQUENCE [LARGE SCALE GENOMIC DNA]</scope>
    <source>
        <strain evidence="3 4">NBRC:100898</strain>
    </source>
</reference>
<dbReference type="Proteomes" id="UP000678679">
    <property type="component" value="Chromosome 1"/>
</dbReference>
<proteinExistence type="predicted"/>